<organism evidence="2 3">
    <name type="scientific">Dreissena polymorpha</name>
    <name type="common">Zebra mussel</name>
    <name type="synonym">Mytilus polymorpha</name>
    <dbReference type="NCBI Taxonomy" id="45954"/>
    <lineage>
        <taxon>Eukaryota</taxon>
        <taxon>Metazoa</taxon>
        <taxon>Spiralia</taxon>
        <taxon>Lophotrochozoa</taxon>
        <taxon>Mollusca</taxon>
        <taxon>Bivalvia</taxon>
        <taxon>Autobranchia</taxon>
        <taxon>Heteroconchia</taxon>
        <taxon>Euheterodonta</taxon>
        <taxon>Imparidentia</taxon>
        <taxon>Neoheterodontei</taxon>
        <taxon>Myida</taxon>
        <taxon>Dreissenoidea</taxon>
        <taxon>Dreissenidae</taxon>
        <taxon>Dreissena</taxon>
    </lineage>
</organism>
<comment type="caution">
    <text evidence="2">The sequence shown here is derived from an EMBL/GenBank/DDBJ whole genome shotgun (WGS) entry which is preliminary data.</text>
</comment>
<reference evidence="2" key="1">
    <citation type="journal article" date="2019" name="bioRxiv">
        <title>The Genome of the Zebra Mussel, Dreissena polymorpha: A Resource for Invasive Species Research.</title>
        <authorList>
            <person name="McCartney M.A."/>
            <person name="Auch B."/>
            <person name="Kono T."/>
            <person name="Mallez S."/>
            <person name="Zhang Y."/>
            <person name="Obille A."/>
            <person name="Becker A."/>
            <person name="Abrahante J.E."/>
            <person name="Garbe J."/>
            <person name="Badalamenti J.P."/>
            <person name="Herman A."/>
            <person name="Mangelson H."/>
            <person name="Liachko I."/>
            <person name="Sullivan S."/>
            <person name="Sone E.D."/>
            <person name="Koren S."/>
            <person name="Silverstein K.A.T."/>
            <person name="Beckman K.B."/>
            <person name="Gohl D.M."/>
        </authorList>
    </citation>
    <scope>NUCLEOTIDE SEQUENCE</scope>
    <source>
        <strain evidence="2">Duluth1</strain>
        <tissue evidence="2">Whole animal</tissue>
    </source>
</reference>
<evidence type="ECO:0000256" key="1">
    <source>
        <dbReference type="SAM" id="SignalP"/>
    </source>
</evidence>
<keyword evidence="3" id="KW-1185">Reference proteome</keyword>
<protein>
    <submittedName>
        <fullName evidence="2">Uncharacterized protein</fullName>
    </submittedName>
</protein>
<feature type="signal peptide" evidence="1">
    <location>
        <begin position="1"/>
        <end position="23"/>
    </location>
</feature>
<proteinExistence type="predicted"/>
<sequence length="59" mass="6411">MLTVSVAVWVVFHGLCRLYPTECQSLMGYAVVISSGIWKVSNIKSITRAMMAASLVAYG</sequence>
<evidence type="ECO:0000313" key="2">
    <source>
        <dbReference type="EMBL" id="KAH3842019.1"/>
    </source>
</evidence>
<dbReference type="Proteomes" id="UP000828390">
    <property type="component" value="Unassembled WGS sequence"/>
</dbReference>
<keyword evidence="1" id="KW-0732">Signal</keyword>
<name>A0A9D4KM33_DREPO</name>
<evidence type="ECO:0000313" key="3">
    <source>
        <dbReference type="Proteomes" id="UP000828390"/>
    </source>
</evidence>
<dbReference type="AlphaFoldDB" id="A0A9D4KM33"/>
<reference evidence="2" key="2">
    <citation type="submission" date="2020-11" db="EMBL/GenBank/DDBJ databases">
        <authorList>
            <person name="McCartney M.A."/>
            <person name="Auch B."/>
            <person name="Kono T."/>
            <person name="Mallez S."/>
            <person name="Becker A."/>
            <person name="Gohl D.M."/>
            <person name="Silverstein K.A.T."/>
            <person name="Koren S."/>
            <person name="Bechman K.B."/>
            <person name="Herman A."/>
            <person name="Abrahante J.E."/>
            <person name="Garbe J."/>
        </authorList>
    </citation>
    <scope>NUCLEOTIDE SEQUENCE</scope>
    <source>
        <strain evidence="2">Duluth1</strain>
        <tissue evidence="2">Whole animal</tissue>
    </source>
</reference>
<feature type="chain" id="PRO_5038592598" evidence="1">
    <location>
        <begin position="24"/>
        <end position="59"/>
    </location>
</feature>
<gene>
    <name evidence="2" type="ORF">DPMN_115507</name>
</gene>
<dbReference type="EMBL" id="JAIWYP010000004">
    <property type="protein sequence ID" value="KAH3842019.1"/>
    <property type="molecule type" value="Genomic_DNA"/>
</dbReference>
<accession>A0A9D4KM33</accession>